<evidence type="ECO:0000313" key="2">
    <source>
        <dbReference type="Proteomes" id="UP001140091"/>
    </source>
</evidence>
<accession>A0A9W8MG88</accession>
<name>A0A9W8MG88_9AGAR</name>
<gene>
    <name evidence="1" type="ORF">H1R20_g9145</name>
</gene>
<dbReference type="EMBL" id="JANBPK010000949">
    <property type="protein sequence ID" value="KAJ2927953.1"/>
    <property type="molecule type" value="Genomic_DNA"/>
</dbReference>
<proteinExistence type="predicted"/>
<dbReference type="Proteomes" id="UP001140091">
    <property type="component" value="Unassembled WGS sequence"/>
</dbReference>
<dbReference type="AlphaFoldDB" id="A0A9W8MG88"/>
<sequence length="120" mass="12758">MKAVALGWLGVKPGGRFLPLLSPYAPRSVNVFISIGSTIWFAETQFLANLRSLLCQLTSVDAARGPDGSTGSVRGGSFLDATPGPEYLDKGAELGKILSFFNESFRNRPNGIGYASWGSS</sequence>
<comment type="caution">
    <text evidence="1">The sequence shown here is derived from an EMBL/GenBank/DDBJ whole genome shotgun (WGS) entry which is preliminary data.</text>
</comment>
<reference evidence="1" key="1">
    <citation type="submission" date="2022-06" db="EMBL/GenBank/DDBJ databases">
        <title>Genome Sequence of Candolleomyces eurysporus.</title>
        <authorList>
            <person name="Buettner E."/>
        </authorList>
    </citation>
    <scope>NUCLEOTIDE SEQUENCE</scope>
    <source>
        <strain evidence="1">VTCC 930004</strain>
    </source>
</reference>
<organism evidence="1 2">
    <name type="scientific">Candolleomyces eurysporus</name>
    <dbReference type="NCBI Taxonomy" id="2828524"/>
    <lineage>
        <taxon>Eukaryota</taxon>
        <taxon>Fungi</taxon>
        <taxon>Dikarya</taxon>
        <taxon>Basidiomycota</taxon>
        <taxon>Agaricomycotina</taxon>
        <taxon>Agaricomycetes</taxon>
        <taxon>Agaricomycetidae</taxon>
        <taxon>Agaricales</taxon>
        <taxon>Agaricineae</taxon>
        <taxon>Psathyrellaceae</taxon>
        <taxon>Candolleomyces</taxon>
    </lineage>
</organism>
<feature type="non-terminal residue" evidence="1">
    <location>
        <position position="1"/>
    </location>
</feature>
<protein>
    <submittedName>
        <fullName evidence="1">Uncharacterized protein</fullName>
    </submittedName>
</protein>
<keyword evidence="2" id="KW-1185">Reference proteome</keyword>
<evidence type="ECO:0000313" key="1">
    <source>
        <dbReference type="EMBL" id="KAJ2927953.1"/>
    </source>
</evidence>